<gene>
    <name evidence="1" type="ORF">NC998_29220</name>
</gene>
<protein>
    <submittedName>
        <fullName evidence="1">Uncharacterized protein</fullName>
    </submittedName>
</protein>
<reference evidence="1 2" key="1">
    <citation type="submission" date="2022-04" db="EMBL/GenBank/DDBJ databases">
        <title>Positive selection, recombination, and allopatry shape intraspecific diversity of widespread and dominant cyanobacteria.</title>
        <authorList>
            <person name="Wei J."/>
            <person name="Shu W."/>
            <person name="Hu C."/>
        </authorList>
    </citation>
    <scope>NUCLEOTIDE SEQUENCE [LARGE SCALE GENOMIC DNA]</scope>
    <source>
        <strain evidence="1 2">GB2-A4</strain>
    </source>
</reference>
<proteinExistence type="predicted"/>
<dbReference type="Pfam" id="PF20538">
    <property type="entry name" value="DUF6753"/>
    <property type="match status" value="1"/>
</dbReference>
<accession>A0ABV0JH94</accession>
<dbReference type="EMBL" id="JAMPKM010000073">
    <property type="protein sequence ID" value="MEP0821126.1"/>
    <property type="molecule type" value="Genomic_DNA"/>
</dbReference>
<evidence type="ECO:0000313" key="1">
    <source>
        <dbReference type="EMBL" id="MEP0821126.1"/>
    </source>
</evidence>
<evidence type="ECO:0000313" key="2">
    <source>
        <dbReference type="Proteomes" id="UP001464891"/>
    </source>
</evidence>
<keyword evidence="2" id="KW-1185">Reference proteome</keyword>
<comment type="caution">
    <text evidence="1">The sequence shown here is derived from an EMBL/GenBank/DDBJ whole genome shotgun (WGS) entry which is preliminary data.</text>
</comment>
<name>A0ABV0JH94_9CYAN</name>
<dbReference type="InterPro" id="IPR046641">
    <property type="entry name" value="DUF6753"/>
</dbReference>
<sequence>MSWSQDLLSRNRQGQLACAREVQRLGVTLEMRPEQKAIAGFCTLCVQPPNQRQFAPIQGN</sequence>
<organism evidence="1 2">
    <name type="scientific">Trichocoleus desertorum GB2-A4</name>
    <dbReference type="NCBI Taxonomy" id="2933944"/>
    <lineage>
        <taxon>Bacteria</taxon>
        <taxon>Bacillati</taxon>
        <taxon>Cyanobacteriota</taxon>
        <taxon>Cyanophyceae</taxon>
        <taxon>Leptolyngbyales</taxon>
        <taxon>Trichocoleusaceae</taxon>
        <taxon>Trichocoleus</taxon>
    </lineage>
</organism>
<dbReference type="Proteomes" id="UP001464891">
    <property type="component" value="Unassembled WGS sequence"/>
</dbReference>